<evidence type="ECO:0000259" key="14">
    <source>
        <dbReference type="SMART" id="SM00918"/>
    </source>
</evidence>
<feature type="transmembrane region" description="Helical" evidence="13">
    <location>
        <begin position="213"/>
        <end position="232"/>
    </location>
</feature>
<evidence type="ECO:0000256" key="9">
    <source>
        <dbReference type="ARBA" id="ARBA00023170"/>
    </source>
</evidence>
<name>A0A553NU58_TIGCA</name>
<keyword evidence="5 13" id="KW-0812">Transmembrane</keyword>
<keyword evidence="10" id="KW-0325">Glycoprotein</keyword>
<evidence type="ECO:0000256" key="1">
    <source>
        <dbReference type="ARBA" id="ARBA00004651"/>
    </source>
</evidence>
<keyword evidence="7" id="KW-0406">Ion transport</keyword>
<dbReference type="Proteomes" id="UP000318571">
    <property type="component" value="Chromosome 1"/>
</dbReference>
<evidence type="ECO:0000256" key="6">
    <source>
        <dbReference type="ARBA" id="ARBA00022989"/>
    </source>
</evidence>
<dbReference type="GO" id="GO:0050906">
    <property type="term" value="P:detection of stimulus involved in sensory perception"/>
    <property type="evidence" value="ECO:0007669"/>
    <property type="project" value="UniProtKB-ARBA"/>
</dbReference>
<comment type="similarity">
    <text evidence="2">Belongs to the glutamate-gated ion channel (TC 1.A.10.1) family.</text>
</comment>
<dbReference type="PANTHER" id="PTHR42643:SF24">
    <property type="entry name" value="IONOTROPIC RECEPTOR 60A"/>
    <property type="match status" value="1"/>
</dbReference>
<evidence type="ECO:0000256" key="2">
    <source>
        <dbReference type="ARBA" id="ARBA00008685"/>
    </source>
</evidence>
<keyword evidence="11" id="KW-1071">Ligand-gated ion channel</keyword>
<dbReference type="InterPro" id="IPR019594">
    <property type="entry name" value="Glu/Gly-bd"/>
</dbReference>
<comment type="caution">
    <text evidence="15">The sequence shown here is derived from an EMBL/GenBank/DDBJ whole genome shotgun (WGS) entry which is preliminary data.</text>
</comment>
<dbReference type="PANTHER" id="PTHR42643">
    <property type="entry name" value="IONOTROPIC RECEPTOR 20A-RELATED"/>
    <property type="match status" value="1"/>
</dbReference>
<dbReference type="GO" id="GO:0005886">
    <property type="term" value="C:plasma membrane"/>
    <property type="evidence" value="ECO:0007669"/>
    <property type="project" value="UniProtKB-SubCell"/>
</dbReference>
<evidence type="ECO:0000256" key="8">
    <source>
        <dbReference type="ARBA" id="ARBA00023136"/>
    </source>
</evidence>
<keyword evidence="4" id="KW-1003">Cell membrane</keyword>
<evidence type="ECO:0000256" key="4">
    <source>
        <dbReference type="ARBA" id="ARBA00022475"/>
    </source>
</evidence>
<evidence type="ECO:0000256" key="12">
    <source>
        <dbReference type="ARBA" id="ARBA00023303"/>
    </source>
</evidence>
<feature type="non-terminal residue" evidence="15">
    <location>
        <position position="458"/>
    </location>
</feature>
<dbReference type="InterPro" id="IPR001320">
    <property type="entry name" value="Iontro_rcpt_C"/>
</dbReference>
<feature type="transmembrane region" description="Helical" evidence="13">
    <location>
        <begin position="144"/>
        <end position="164"/>
    </location>
</feature>
<gene>
    <name evidence="15" type="ORF">TCAL_07479</name>
</gene>
<keyword evidence="16" id="KW-1185">Reference proteome</keyword>
<organism evidence="15 16">
    <name type="scientific">Tigriopus californicus</name>
    <name type="common">Marine copepod</name>
    <dbReference type="NCBI Taxonomy" id="6832"/>
    <lineage>
        <taxon>Eukaryota</taxon>
        <taxon>Metazoa</taxon>
        <taxon>Ecdysozoa</taxon>
        <taxon>Arthropoda</taxon>
        <taxon>Crustacea</taxon>
        <taxon>Multicrustacea</taxon>
        <taxon>Hexanauplia</taxon>
        <taxon>Copepoda</taxon>
        <taxon>Harpacticoida</taxon>
        <taxon>Harpacticidae</taxon>
        <taxon>Tigriopus</taxon>
    </lineage>
</organism>
<evidence type="ECO:0000256" key="11">
    <source>
        <dbReference type="ARBA" id="ARBA00023286"/>
    </source>
</evidence>
<dbReference type="OMA" id="MIMGIPP"/>
<evidence type="ECO:0000313" key="15">
    <source>
        <dbReference type="EMBL" id="TRY68968.1"/>
    </source>
</evidence>
<accession>A0A553NU58</accession>
<dbReference type="STRING" id="6832.A0A553NU58"/>
<evidence type="ECO:0000256" key="3">
    <source>
        <dbReference type="ARBA" id="ARBA00022448"/>
    </source>
</evidence>
<dbReference type="Pfam" id="PF10613">
    <property type="entry name" value="Lig_chan-Glu_bd"/>
    <property type="match status" value="1"/>
</dbReference>
<reference evidence="15 16" key="1">
    <citation type="journal article" date="2018" name="Nat. Ecol. Evol.">
        <title>Genomic signatures of mitonuclear coevolution across populations of Tigriopus californicus.</title>
        <authorList>
            <person name="Barreto F.S."/>
            <person name="Watson E.T."/>
            <person name="Lima T.G."/>
            <person name="Willett C.S."/>
            <person name="Edmands S."/>
            <person name="Li W."/>
            <person name="Burton R.S."/>
        </authorList>
    </citation>
    <scope>NUCLEOTIDE SEQUENCE [LARGE SCALE GENOMIC DNA]</scope>
    <source>
        <strain evidence="15 16">San Diego</strain>
    </source>
</reference>
<dbReference type="Pfam" id="PF00060">
    <property type="entry name" value="Lig_chan"/>
    <property type="match status" value="1"/>
</dbReference>
<evidence type="ECO:0000256" key="7">
    <source>
        <dbReference type="ARBA" id="ARBA00023065"/>
    </source>
</evidence>
<sequence length="458" mass="52541">MAASSRQLPESTAYPDLLKNMKGYQYTLATLEYSPFIIKRPDGTYSGLEFLLTEYLARKYNFRMKVVNPPDGAWGKLENETWSGLIGHALYGLSNWSMSGIAVNPEREDVIDFTHHYVPEYFDWVCPLPKPNPNWPAIFKPFSLYTWMFVILATILAGPALNWLDKYSPPDPVSHIRDLGNSYLFIFSALVKDVHIDNQFLPTRESPRVFLTAWWMFTLIIFSAYTGNLVAFMTSPGMQRPLDTPRLMLESKIPIGMYNYQGSTTIAFSSANNLDYRRIWKNKLWIESFSEAYKKVIDGQMIFMDYRFALEASVHADYIDAFGRPLLHLANYNTFRFGTAWAVQPRGMFIEALNMGTLHADMTGHLIHWKSQALSEMRSRSNADQPKLAWKTLRSQPLTKPLTLEDLQGPFFLYLLCISFCGLVFLGEVLRTCAVGPPTKSQEIHPPAIFNIEYKFDL</sequence>
<keyword evidence="9" id="KW-0675">Receptor</keyword>
<keyword evidence="12" id="KW-0407">Ion channel</keyword>
<dbReference type="EMBL" id="VCGU01000010">
    <property type="protein sequence ID" value="TRY68968.1"/>
    <property type="molecule type" value="Genomic_DNA"/>
</dbReference>
<keyword evidence="3" id="KW-0813">Transport</keyword>
<evidence type="ECO:0000256" key="13">
    <source>
        <dbReference type="SAM" id="Phobius"/>
    </source>
</evidence>
<feature type="domain" description="Ionotropic glutamate receptor L-glutamate and glycine-binding" evidence="14">
    <location>
        <begin position="35"/>
        <end position="91"/>
    </location>
</feature>
<keyword evidence="6 13" id="KW-1133">Transmembrane helix</keyword>
<evidence type="ECO:0000256" key="5">
    <source>
        <dbReference type="ARBA" id="ARBA00022692"/>
    </source>
</evidence>
<keyword evidence="8 13" id="KW-0472">Membrane</keyword>
<dbReference type="InterPro" id="IPR052192">
    <property type="entry name" value="Insect_Ionotropic_Sensory_Rcpt"/>
</dbReference>
<dbReference type="SUPFAM" id="SSF53850">
    <property type="entry name" value="Periplasmic binding protein-like II"/>
    <property type="match status" value="1"/>
</dbReference>
<proteinExistence type="inferred from homology"/>
<feature type="transmembrane region" description="Helical" evidence="13">
    <location>
        <begin position="411"/>
        <end position="430"/>
    </location>
</feature>
<dbReference type="Gene3D" id="1.10.287.70">
    <property type="match status" value="1"/>
</dbReference>
<dbReference type="SMART" id="SM00918">
    <property type="entry name" value="Lig_chan-Glu_bd"/>
    <property type="match status" value="1"/>
</dbReference>
<dbReference type="AlphaFoldDB" id="A0A553NU58"/>
<protein>
    <recommendedName>
        <fullName evidence="14">Ionotropic glutamate receptor L-glutamate and glycine-binding domain-containing protein</fullName>
    </recommendedName>
</protein>
<dbReference type="GO" id="GO:0015276">
    <property type="term" value="F:ligand-gated monoatomic ion channel activity"/>
    <property type="evidence" value="ECO:0007669"/>
    <property type="project" value="InterPro"/>
</dbReference>
<evidence type="ECO:0000313" key="16">
    <source>
        <dbReference type="Proteomes" id="UP000318571"/>
    </source>
</evidence>
<comment type="subcellular location">
    <subcellularLocation>
        <location evidence="1">Cell membrane</location>
        <topology evidence="1">Multi-pass membrane protein</topology>
    </subcellularLocation>
</comment>
<dbReference type="Gene3D" id="3.40.190.10">
    <property type="entry name" value="Periplasmic binding protein-like II"/>
    <property type="match status" value="1"/>
</dbReference>
<evidence type="ECO:0000256" key="10">
    <source>
        <dbReference type="ARBA" id="ARBA00023180"/>
    </source>
</evidence>